<dbReference type="AlphaFoldDB" id="A0A6P1T683"/>
<dbReference type="KEGG" id="amaq:GO499_13305"/>
<evidence type="ECO:0000313" key="2">
    <source>
        <dbReference type="EMBL" id="QHQ36082.1"/>
    </source>
</evidence>
<keyword evidence="3" id="KW-1185">Reference proteome</keyword>
<protein>
    <submittedName>
        <fullName evidence="2">Uncharacterized protein</fullName>
    </submittedName>
</protein>
<organism evidence="2 3">
    <name type="scientific">Algicella marina</name>
    <dbReference type="NCBI Taxonomy" id="2683284"/>
    <lineage>
        <taxon>Bacteria</taxon>
        <taxon>Pseudomonadati</taxon>
        <taxon>Pseudomonadota</taxon>
        <taxon>Alphaproteobacteria</taxon>
        <taxon>Rhodobacterales</taxon>
        <taxon>Paracoccaceae</taxon>
        <taxon>Algicella</taxon>
    </lineage>
</organism>
<dbReference type="Proteomes" id="UP000464495">
    <property type="component" value="Chromosome"/>
</dbReference>
<name>A0A6P1T683_9RHOB</name>
<dbReference type="RefSeq" id="WP_161862636.1">
    <property type="nucleotide sequence ID" value="NZ_CP046620.1"/>
</dbReference>
<feature type="chain" id="PRO_5026791807" evidence="1">
    <location>
        <begin position="21"/>
        <end position="49"/>
    </location>
</feature>
<reference evidence="2 3" key="1">
    <citation type="submission" date="2019-12" db="EMBL/GenBank/DDBJ databases">
        <title>Complete genome sequence of Algicella marina strain 9Alg 56(T) isolated from the red alga Tichocarpus crinitus.</title>
        <authorList>
            <person name="Kim S.-G."/>
            <person name="Nedashkovskaya O.I."/>
        </authorList>
    </citation>
    <scope>NUCLEOTIDE SEQUENCE [LARGE SCALE GENOMIC DNA]</scope>
    <source>
        <strain evidence="2 3">9Alg 56</strain>
    </source>
</reference>
<feature type="signal peptide" evidence="1">
    <location>
        <begin position="1"/>
        <end position="20"/>
    </location>
</feature>
<gene>
    <name evidence="2" type="ORF">GO499_13305</name>
</gene>
<sequence length="49" mass="5066">MKVIALLTTALLLTSGAAFAEGCSYGKMRETVADAPLLPLPTEEPTADS</sequence>
<evidence type="ECO:0000256" key="1">
    <source>
        <dbReference type="SAM" id="SignalP"/>
    </source>
</evidence>
<keyword evidence="1" id="KW-0732">Signal</keyword>
<evidence type="ECO:0000313" key="3">
    <source>
        <dbReference type="Proteomes" id="UP000464495"/>
    </source>
</evidence>
<accession>A0A6P1T683</accession>
<proteinExistence type="predicted"/>
<dbReference type="EMBL" id="CP046620">
    <property type="protein sequence ID" value="QHQ36082.1"/>
    <property type="molecule type" value="Genomic_DNA"/>
</dbReference>